<gene>
    <name evidence="1" type="ORF">RF55_9533</name>
</gene>
<dbReference type="PaxDb" id="67767-A0A0J7KK64"/>
<protein>
    <submittedName>
        <fullName evidence="1">Uncharacterized protein</fullName>
    </submittedName>
</protein>
<name>A0A0J7KK64_LASNI</name>
<comment type="caution">
    <text evidence="1">The sequence shown here is derived from an EMBL/GenBank/DDBJ whole genome shotgun (WGS) entry which is preliminary data.</text>
</comment>
<dbReference type="OrthoDB" id="7555035at2759"/>
<proteinExistence type="predicted"/>
<accession>A0A0J7KK64</accession>
<organism evidence="1 2">
    <name type="scientific">Lasius niger</name>
    <name type="common">Black garden ant</name>
    <dbReference type="NCBI Taxonomy" id="67767"/>
    <lineage>
        <taxon>Eukaryota</taxon>
        <taxon>Metazoa</taxon>
        <taxon>Ecdysozoa</taxon>
        <taxon>Arthropoda</taxon>
        <taxon>Hexapoda</taxon>
        <taxon>Insecta</taxon>
        <taxon>Pterygota</taxon>
        <taxon>Neoptera</taxon>
        <taxon>Endopterygota</taxon>
        <taxon>Hymenoptera</taxon>
        <taxon>Apocrita</taxon>
        <taxon>Aculeata</taxon>
        <taxon>Formicoidea</taxon>
        <taxon>Formicidae</taxon>
        <taxon>Formicinae</taxon>
        <taxon>Lasius</taxon>
        <taxon>Lasius</taxon>
    </lineage>
</organism>
<dbReference type="AlphaFoldDB" id="A0A0J7KK64"/>
<evidence type="ECO:0000313" key="2">
    <source>
        <dbReference type="Proteomes" id="UP000036403"/>
    </source>
</evidence>
<evidence type="ECO:0000313" key="1">
    <source>
        <dbReference type="EMBL" id="KMQ90682.1"/>
    </source>
</evidence>
<reference evidence="1 2" key="1">
    <citation type="submission" date="2015-04" db="EMBL/GenBank/DDBJ databases">
        <title>Lasius niger genome sequencing.</title>
        <authorList>
            <person name="Konorov E.A."/>
            <person name="Nikitin M.A."/>
            <person name="Kirill M.V."/>
            <person name="Chang P."/>
        </authorList>
    </citation>
    <scope>NUCLEOTIDE SEQUENCE [LARGE SCALE GENOMIC DNA]</scope>
    <source>
        <tissue evidence="1">Whole</tissue>
    </source>
</reference>
<dbReference type="Proteomes" id="UP000036403">
    <property type="component" value="Unassembled WGS sequence"/>
</dbReference>
<dbReference type="EMBL" id="LBMM01006344">
    <property type="protein sequence ID" value="KMQ90682.1"/>
    <property type="molecule type" value="Genomic_DNA"/>
</dbReference>
<sequence>MMKEIGAEVEIEWIRRIRGKEGVEGEMVVVGLESREKRQVMEKKKVLKGKMTRIEDDLTWGERRMKWKIGEIVEEERRKGNRVWTEYGKIRINKGWWRWAEEEGRLNNWRGDKRGGRG</sequence>
<keyword evidence="2" id="KW-1185">Reference proteome</keyword>